<gene>
    <name evidence="2" type="ORF">JO391_10100</name>
</gene>
<name>A0A8G0ZU66_9RHOB</name>
<dbReference type="AlphaFoldDB" id="A0A8G0ZU66"/>
<protein>
    <submittedName>
        <fullName evidence="2">DUF2950 domain-containing protein</fullName>
    </submittedName>
</protein>
<evidence type="ECO:0000313" key="3">
    <source>
        <dbReference type="Proteomes" id="UP000826300"/>
    </source>
</evidence>
<sequence length="308" mass="32858">MKTITMLKGAACLLCLTAGTALADPATYATPEAAVAAFVDALNAQDQAALLTVFGPESEDLISSGNPREDAKARAQFLADYQEIAQIVDDGEGRKELQVGRTRWPFPVTLVAVDGGWRFDPAAAREEILDRRIGANELDVIALLQRARGVQAAYRQVDYDGDGVMEFASSILSDPGTRDGLYWPDEPGAPQSPIGPFIAQAAADGISLDGVDQPPEPYFGYYYRILTKQGPAAPGGAYDYMVGGHMLAGYALLAYPAEPEETGVMTFMMGENGVIYEADLGENTLDIAGKIEAFDPDPAQGWKPLAGQ</sequence>
<feature type="signal peptide" evidence="1">
    <location>
        <begin position="1"/>
        <end position="23"/>
    </location>
</feature>
<keyword evidence="3" id="KW-1185">Reference proteome</keyword>
<proteinExistence type="predicted"/>
<organism evidence="2 3">
    <name type="scientific">Neotabrizicola shimadae</name>
    <dbReference type="NCBI Taxonomy" id="2807096"/>
    <lineage>
        <taxon>Bacteria</taxon>
        <taxon>Pseudomonadati</taxon>
        <taxon>Pseudomonadota</taxon>
        <taxon>Alphaproteobacteria</taxon>
        <taxon>Rhodobacterales</taxon>
        <taxon>Paracoccaceae</taxon>
        <taxon>Neotabrizicola</taxon>
    </lineage>
</organism>
<dbReference type="EMBL" id="CP069370">
    <property type="protein sequence ID" value="QYZ68154.1"/>
    <property type="molecule type" value="Genomic_DNA"/>
</dbReference>
<evidence type="ECO:0000256" key="1">
    <source>
        <dbReference type="SAM" id="SignalP"/>
    </source>
</evidence>
<accession>A0A8G0ZU66</accession>
<dbReference type="InterPro" id="IPR021556">
    <property type="entry name" value="DUF2950"/>
</dbReference>
<dbReference type="KEGG" id="nsm:JO391_10100"/>
<feature type="chain" id="PRO_5034722069" evidence="1">
    <location>
        <begin position="24"/>
        <end position="308"/>
    </location>
</feature>
<dbReference type="Proteomes" id="UP000826300">
    <property type="component" value="Chromosome"/>
</dbReference>
<reference evidence="2" key="1">
    <citation type="submission" date="2021-02" db="EMBL/GenBank/DDBJ databases">
        <title>Rhodobacter shimadae sp. nov., an aerobic anoxygenic phototrophic bacterium isolated from a hot spring.</title>
        <authorList>
            <person name="Muramatsu S."/>
            <person name="Haruta S."/>
            <person name="Hirose S."/>
            <person name="Hanada S."/>
        </authorList>
    </citation>
    <scope>NUCLEOTIDE SEQUENCE</scope>
    <source>
        <strain evidence="2">N10</strain>
    </source>
</reference>
<dbReference type="RefSeq" id="WP_220660377.1">
    <property type="nucleotide sequence ID" value="NZ_CP069370.1"/>
</dbReference>
<keyword evidence="1" id="KW-0732">Signal</keyword>
<dbReference type="Pfam" id="PF11453">
    <property type="entry name" value="DUF2950"/>
    <property type="match status" value="1"/>
</dbReference>
<evidence type="ECO:0000313" key="2">
    <source>
        <dbReference type="EMBL" id="QYZ68154.1"/>
    </source>
</evidence>